<dbReference type="InterPro" id="IPR058575">
    <property type="entry name" value="NTP_transf_8_dom"/>
</dbReference>
<feature type="region of interest" description="Disordered" evidence="1">
    <location>
        <begin position="365"/>
        <end position="385"/>
    </location>
</feature>
<dbReference type="Pfam" id="PF12281">
    <property type="entry name" value="NTP_transf_8"/>
    <property type="match status" value="1"/>
</dbReference>
<evidence type="ECO:0000259" key="2">
    <source>
        <dbReference type="Pfam" id="PF12281"/>
    </source>
</evidence>
<sequence length="385" mass="42210">MRELGLAIQTLFADLEQRSLDAEFDAAFPATGSFSKKERKGRGYWYFQGYEDRQRYSRYVGPADDPEIAARVERFRDLKADFTERRRMVSALKAAGLPTPDAFTGDLAEALWQAGLFRLRGVLVGTLAFQCYAGMLGVRLPAAHLRTGDMDIAQFHSVSISIEDSLPPILDVLRQVDPSFQEVPHQADARQATAFRNRKGFLVEFLVPNTGKDEHQGKPAAMPALGGAAAQPLRFLDFLIHAPVRSVLLHAGGVSVRVPAPERYAVHKLIVAARRRADPGGRLKADKDVAQAGILIEAMAPRRHHDLADAWIEAWSRGPKWRSALVEGLSRLPDEQWEMLAAAIRRAGGSRGVRAEDMGFLNDGPVGAGTVGDGFQPPSKPGSSR</sequence>
<keyword evidence="4" id="KW-1185">Reference proteome</keyword>
<gene>
    <name evidence="3" type="ORF">IGS68_25245</name>
</gene>
<protein>
    <recommendedName>
        <fullName evidence="2">Nucleotidyltransferase-like domain-containing protein</fullName>
    </recommendedName>
</protein>
<organism evidence="3 4">
    <name type="scientific">Skermanella cutis</name>
    <dbReference type="NCBI Taxonomy" id="2775420"/>
    <lineage>
        <taxon>Bacteria</taxon>
        <taxon>Pseudomonadati</taxon>
        <taxon>Pseudomonadota</taxon>
        <taxon>Alphaproteobacteria</taxon>
        <taxon>Rhodospirillales</taxon>
        <taxon>Azospirillaceae</taxon>
        <taxon>Skermanella</taxon>
    </lineage>
</organism>
<accession>A0ABX7B4J0</accession>
<dbReference type="Proteomes" id="UP000595197">
    <property type="component" value="Chromosome"/>
</dbReference>
<proteinExistence type="predicted"/>
<feature type="domain" description="Nucleotidyltransferase-like" evidence="2">
    <location>
        <begin position="104"/>
        <end position="315"/>
    </location>
</feature>
<dbReference type="EMBL" id="CP067420">
    <property type="protein sequence ID" value="QQP89256.1"/>
    <property type="molecule type" value="Genomic_DNA"/>
</dbReference>
<evidence type="ECO:0000313" key="3">
    <source>
        <dbReference type="EMBL" id="QQP89256.1"/>
    </source>
</evidence>
<dbReference type="PIRSF" id="PIRSF031854">
    <property type="entry name" value="UCP031854"/>
    <property type="match status" value="1"/>
</dbReference>
<dbReference type="InterPro" id="IPR022550">
    <property type="entry name" value="NTP_transf_8"/>
</dbReference>
<evidence type="ECO:0000313" key="4">
    <source>
        <dbReference type="Proteomes" id="UP000595197"/>
    </source>
</evidence>
<reference evidence="3" key="1">
    <citation type="submission" date="2021-02" db="EMBL/GenBank/DDBJ databases">
        <title>Skermanella TT6 skin isolate.</title>
        <authorList>
            <person name="Lee K."/>
            <person name="Ganzorig M."/>
        </authorList>
    </citation>
    <scope>NUCLEOTIDE SEQUENCE</scope>
    <source>
        <strain evidence="3">TT6</strain>
    </source>
</reference>
<name>A0ABX7B4J0_9PROT</name>
<dbReference type="RefSeq" id="WP_201075280.1">
    <property type="nucleotide sequence ID" value="NZ_CP067420.1"/>
</dbReference>
<evidence type="ECO:0000256" key="1">
    <source>
        <dbReference type="SAM" id="MobiDB-lite"/>
    </source>
</evidence>